<accession>A0A381VHE5</accession>
<reference evidence="1" key="1">
    <citation type="submission" date="2018-05" db="EMBL/GenBank/DDBJ databases">
        <authorList>
            <person name="Lanie J.A."/>
            <person name="Ng W.-L."/>
            <person name="Kazmierczak K.M."/>
            <person name="Andrzejewski T.M."/>
            <person name="Davidsen T.M."/>
            <person name="Wayne K.J."/>
            <person name="Tettelin H."/>
            <person name="Glass J.I."/>
            <person name="Rusch D."/>
            <person name="Podicherti R."/>
            <person name="Tsui H.-C.T."/>
            <person name="Winkler M.E."/>
        </authorList>
    </citation>
    <scope>NUCLEOTIDE SEQUENCE</scope>
</reference>
<name>A0A381VHE5_9ZZZZ</name>
<gene>
    <name evidence="1" type="ORF">METZ01_LOCUS92640</name>
</gene>
<sequence>MRILCARVAIKVFAGVILVLSSLAYADPAQNQAVVTNVQPPEPSVQDVYVVMRDMDLAYQNVEIRTIVPTENGASALVDLIGGTLVDVELVAAAVGWTLRDIYYVAGNADEFQSWSGPWRSRVADAKRFLAAAIGEEGPQRRPEELAPLIWFEDIGADDRLWGLNPTTYRIMQTLKMLPNLTGPMGGTGRNR</sequence>
<dbReference type="AlphaFoldDB" id="A0A381VHE5"/>
<evidence type="ECO:0000313" key="1">
    <source>
        <dbReference type="EMBL" id="SVA39786.1"/>
    </source>
</evidence>
<proteinExistence type="predicted"/>
<protein>
    <submittedName>
        <fullName evidence="1">Uncharacterized protein</fullName>
    </submittedName>
</protein>
<organism evidence="1">
    <name type="scientific">marine metagenome</name>
    <dbReference type="NCBI Taxonomy" id="408172"/>
    <lineage>
        <taxon>unclassified sequences</taxon>
        <taxon>metagenomes</taxon>
        <taxon>ecological metagenomes</taxon>
    </lineage>
</organism>
<dbReference type="EMBL" id="UINC01008854">
    <property type="protein sequence ID" value="SVA39786.1"/>
    <property type="molecule type" value="Genomic_DNA"/>
</dbReference>